<evidence type="ECO:0000313" key="3">
    <source>
        <dbReference type="EMBL" id="KAL3384998.1"/>
    </source>
</evidence>
<keyword evidence="1" id="KW-0677">Repeat</keyword>
<dbReference type="PANTHER" id="PTHR24198">
    <property type="entry name" value="ANKYRIN REPEAT AND PROTEIN KINASE DOMAIN-CONTAINING PROTEIN"/>
    <property type="match status" value="1"/>
</dbReference>
<dbReference type="SUPFAM" id="SSF48403">
    <property type="entry name" value="Ankyrin repeat"/>
    <property type="match status" value="1"/>
</dbReference>
<gene>
    <name evidence="3" type="ORF">TKK_019397</name>
</gene>
<dbReference type="AlphaFoldDB" id="A0ABD2VWP8"/>
<comment type="caution">
    <text evidence="3">The sequence shown here is derived from an EMBL/GenBank/DDBJ whole genome shotgun (WGS) entry which is preliminary data.</text>
</comment>
<reference evidence="3 4" key="1">
    <citation type="journal article" date="2024" name="bioRxiv">
        <title>A reference genome for Trichogramma kaykai: A tiny desert-dwelling parasitoid wasp with competing sex-ratio distorters.</title>
        <authorList>
            <person name="Culotta J."/>
            <person name="Lindsey A.R."/>
        </authorList>
    </citation>
    <scope>NUCLEOTIDE SEQUENCE [LARGE SCALE GENOMIC DNA]</scope>
    <source>
        <strain evidence="3 4">KSX58</strain>
    </source>
</reference>
<evidence type="ECO:0000313" key="4">
    <source>
        <dbReference type="Proteomes" id="UP001627154"/>
    </source>
</evidence>
<dbReference type="PANTHER" id="PTHR24198:SF165">
    <property type="entry name" value="ANKYRIN REPEAT-CONTAINING PROTEIN-RELATED"/>
    <property type="match status" value="1"/>
</dbReference>
<keyword evidence="2" id="KW-0040">ANK repeat</keyword>
<dbReference type="Pfam" id="PF12796">
    <property type="entry name" value="Ank_2"/>
    <property type="match status" value="1"/>
</dbReference>
<dbReference type="SMART" id="SM00248">
    <property type="entry name" value="ANK"/>
    <property type="match status" value="3"/>
</dbReference>
<evidence type="ECO:0000256" key="2">
    <source>
        <dbReference type="ARBA" id="ARBA00023043"/>
    </source>
</evidence>
<proteinExistence type="predicted"/>
<evidence type="ECO:0000256" key="1">
    <source>
        <dbReference type="ARBA" id="ARBA00022737"/>
    </source>
</evidence>
<protein>
    <submittedName>
        <fullName evidence="3">Uncharacterized protein</fullName>
    </submittedName>
</protein>
<organism evidence="3 4">
    <name type="scientific">Trichogramma kaykai</name>
    <dbReference type="NCBI Taxonomy" id="54128"/>
    <lineage>
        <taxon>Eukaryota</taxon>
        <taxon>Metazoa</taxon>
        <taxon>Ecdysozoa</taxon>
        <taxon>Arthropoda</taxon>
        <taxon>Hexapoda</taxon>
        <taxon>Insecta</taxon>
        <taxon>Pterygota</taxon>
        <taxon>Neoptera</taxon>
        <taxon>Endopterygota</taxon>
        <taxon>Hymenoptera</taxon>
        <taxon>Apocrita</taxon>
        <taxon>Proctotrupomorpha</taxon>
        <taxon>Chalcidoidea</taxon>
        <taxon>Trichogrammatidae</taxon>
        <taxon>Trichogramma</taxon>
    </lineage>
</organism>
<keyword evidence="4" id="KW-1185">Reference proteome</keyword>
<sequence length="152" mass="17492">MLGVVKQFLVLGQDPNCPAEESEASWDYTPLSLAVHWAREIMWLYLLKNGAKLDLAGSRGLTPLHVICTERFVNSVKYFFKIIDDIGLEVQINVQSNEKWTLLQLAVANIEPEIVEVILDRGADLSRFALHDKTVFEKDRIRYIEDKEKNKF</sequence>
<dbReference type="InterPro" id="IPR002110">
    <property type="entry name" value="Ankyrin_rpt"/>
</dbReference>
<accession>A0ABD2VWP8</accession>
<dbReference type="Proteomes" id="UP001627154">
    <property type="component" value="Unassembled WGS sequence"/>
</dbReference>
<dbReference type="InterPro" id="IPR036770">
    <property type="entry name" value="Ankyrin_rpt-contain_sf"/>
</dbReference>
<dbReference type="EMBL" id="JBJJXI010000166">
    <property type="protein sequence ID" value="KAL3384998.1"/>
    <property type="molecule type" value="Genomic_DNA"/>
</dbReference>
<dbReference type="Gene3D" id="1.25.40.20">
    <property type="entry name" value="Ankyrin repeat-containing domain"/>
    <property type="match status" value="1"/>
</dbReference>
<name>A0ABD2VWP8_9HYME</name>